<dbReference type="InterPro" id="IPR036412">
    <property type="entry name" value="HAD-like_sf"/>
</dbReference>
<dbReference type="SUPFAM" id="SSF56784">
    <property type="entry name" value="HAD-like"/>
    <property type="match status" value="1"/>
</dbReference>
<proteinExistence type="predicted"/>
<gene>
    <name evidence="1" type="ORF">SAMN05660330_03147</name>
</gene>
<organism evidence="1 2">
    <name type="scientific">Desulforhopalus singaporensis</name>
    <dbReference type="NCBI Taxonomy" id="91360"/>
    <lineage>
        <taxon>Bacteria</taxon>
        <taxon>Pseudomonadati</taxon>
        <taxon>Thermodesulfobacteriota</taxon>
        <taxon>Desulfobulbia</taxon>
        <taxon>Desulfobulbales</taxon>
        <taxon>Desulfocapsaceae</taxon>
        <taxon>Desulforhopalus</taxon>
    </lineage>
</organism>
<dbReference type="GO" id="GO:0000287">
    <property type="term" value="F:magnesium ion binding"/>
    <property type="evidence" value="ECO:0007669"/>
    <property type="project" value="TreeGrafter"/>
</dbReference>
<protein>
    <recommendedName>
        <fullName evidence="3">HAD family phosphatase</fullName>
    </recommendedName>
</protein>
<evidence type="ECO:0008006" key="3">
    <source>
        <dbReference type="Google" id="ProtNLM"/>
    </source>
</evidence>
<dbReference type="PANTHER" id="PTHR10000">
    <property type="entry name" value="PHOSPHOSERINE PHOSPHATASE"/>
    <property type="match status" value="1"/>
</dbReference>
<dbReference type="STRING" id="91360.SAMN05660330_03147"/>
<sequence length="300" mass="33034">MKDLVKKNNTGYRPVNSRKLFVTDLDGTLLTDGKVIRKTEIDTLAALQDRDIVTAIATGRSFFSFNKLVAELQQSSDTSPLPVDYVIFSTGAGIMNFPRRDILKSFSLPHGDVVRVCGFLEMLGIDYMVQRPVPQTNHFIYKSFGGENHDFQTRLGIYGEFATPLTDELLLRFGPATQVLAIVPAESGHQAAAKIKGQFPELSVIKATSPLDHTSIWIEIFAPEVNKSTAINWLCENIGLHRRGVCAVGNDYNDEDMLRWAGISFVTENTPSSLKALYANVASNNDGGVSEAAASWLKMT</sequence>
<dbReference type="Gene3D" id="3.40.50.1000">
    <property type="entry name" value="HAD superfamily/HAD-like"/>
    <property type="match status" value="1"/>
</dbReference>
<name>A0A1H0TN12_9BACT</name>
<dbReference type="PANTHER" id="PTHR10000:SF8">
    <property type="entry name" value="HAD SUPERFAMILY HYDROLASE-LIKE, TYPE 3"/>
    <property type="match status" value="1"/>
</dbReference>
<dbReference type="InterPro" id="IPR023214">
    <property type="entry name" value="HAD_sf"/>
</dbReference>
<evidence type="ECO:0000313" key="2">
    <source>
        <dbReference type="Proteomes" id="UP000199073"/>
    </source>
</evidence>
<dbReference type="Proteomes" id="UP000199073">
    <property type="component" value="Unassembled WGS sequence"/>
</dbReference>
<dbReference type="Gene3D" id="3.30.1240.10">
    <property type="match status" value="1"/>
</dbReference>
<dbReference type="RefSeq" id="WP_092224522.1">
    <property type="nucleotide sequence ID" value="NZ_FNJI01000025.1"/>
</dbReference>
<accession>A0A1H0TN12</accession>
<dbReference type="OrthoDB" id="9814970at2"/>
<evidence type="ECO:0000313" key="1">
    <source>
        <dbReference type="EMBL" id="SDP54936.1"/>
    </source>
</evidence>
<dbReference type="AlphaFoldDB" id="A0A1H0TN12"/>
<keyword evidence="2" id="KW-1185">Reference proteome</keyword>
<dbReference type="EMBL" id="FNJI01000025">
    <property type="protein sequence ID" value="SDP54936.1"/>
    <property type="molecule type" value="Genomic_DNA"/>
</dbReference>
<dbReference type="GO" id="GO:0016791">
    <property type="term" value="F:phosphatase activity"/>
    <property type="evidence" value="ECO:0007669"/>
    <property type="project" value="TreeGrafter"/>
</dbReference>
<dbReference type="PROSITE" id="PS01228">
    <property type="entry name" value="COF_1"/>
    <property type="match status" value="1"/>
</dbReference>
<reference evidence="1 2" key="1">
    <citation type="submission" date="2016-10" db="EMBL/GenBank/DDBJ databases">
        <authorList>
            <person name="de Groot N.N."/>
        </authorList>
    </citation>
    <scope>NUCLEOTIDE SEQUENCE [LARGE SCALE GENOMIC DNA]</scope>
    <source>
        <strain evidence="1 2">DSM 12130</strain>
    </source>
</reference>
<dbReference type="GO" id="GO:0005829">
    <property type="term" value="C:cytosol"/>
    <property type="evidence" value="ECO:0007669"/>
    <property type="project" value="TreeGrafter"/>
</dbReference>
<dbReference type="Pfam" id="PF08282">
    <property type="entry name" value="Hydrolase_3"/>
    <property type="match status" value="1"/>
</dbReference>